<proteinExistence type="predicted"/>
<dbReference type="Proteomes" id="UP000020529">
    <property type="component" value="Unassembled WGS sequence"/>
</dbReference>
<name>A0A015SQ74_BACFG</name>
<accession>A0A015SQ74</accession>
<feature type="compositionally biased region" description="Basic and acidic residues" evidence="1">
    <location>
        <begin position="31"/>
        <end position="42"/>
    </location>
</feature>
<comment type="caution">
    <text evidence="2">The sequence shown here is derived from an EMBL/GenBank/DDBJ whole genome shotgun (WGS) entry which is preliminary data.</text>
</comment>
<evidence type="ECO:0000313" key="2">
    <source>
        <dbReference type="EMBL" id="EXY72407.1"/>
    </source>
</evidence>
<evidence type="ECO:0000256" key="1">
    <source>
        <dbReference type="SAM" id="MobiDB-lite"/>
    </source>
</evidence>
<organism evidence="2 3">
    <name type="scientific">Bacteroides fragilis str. 3988T(B)14</name>
    <dbReference type="NCBI Taxonomy" id="1339315"/>
    <lineage>
        <taxon>Bacteria</taxon>
        <taxon>Pseudomonadati</taxon>
        <taxon>Bacteroidota</taxon>
        <taxon>Bacteroidia</taxon>
        <taxon>Bacteroidales</taxon>
        <taxon>Bacteroidaceae</taxon>
        <taxon>Bacteroides</taxon>
    </lineage>
</organism>
<reference evidence="2 3" key="1">
    <citation type="submission" date="2014-02" db="EMBL/GenBank/DDBJ databases">
        <authorList>
            <person name="Sears C."/>
            <person name="Carroll K."/>
            <person name="Sack B.R."/>
            <person name="Qadri F."/>
            <person name="Myers L.L."/>
            <person name="Chung G.-T."/>
            <person name="Escheverria P."/>
            <person name="Fraser C.M."/>
            <person name="Sadzewicz L."/>
            <person name="Shefchek K.A."/>
            <person name="Tallon L."/>
            <person name="Das S.P."/>
            <person name="Daugherty S."/>
            <person name="Mongodin E.F."/>
        </authorList>
    </citation>
    <scope>NUCLEOTIDE SEQUENCE [LARGE SCALE GENOMIC DNA]</scope>
    <source>
        <strain evidence="3">3988T(B)14</strain>
    </source>
</reference>
<feature type="region of interest" description="Disordered" evidence="1">
    <location>
        <begin position="20"/>
        <end position="42"/>
    </location>
</feature>
<gene>
    <name evidence="2" type="ORF">M124_3860</name>
</gene>
<dbReference type="AlphaFoldDB" id="A0A015SQ74"/>
<dbReference type="PATRIC" id="fig|1339315.3.peg.4494"/>
<feature type="compositionally biased region" description="Polar residues" evidence="1">
    <location>
        <begin position="20"/>
        <end position="30"/>
    </location>
</feature>
<sequence>MILYVLYLVPHTWAHQPAYTGQDTEQTVSAKDSKEDEMLSRT</sequence>
<evidence type="ECO:0000313" key="3">
    <source>
        <dbReference type="Proteomes" id="UP000020529"/>
    </source>
</evidence>
<dbReference type="EMBL" id="JGCY01000406">
    <property type="protein sequence ID" value="EXY72407.1"/>
    <property type="molecule type" value="Genomic_DNA"/>
</dbReference>
<protein>
    <submittedName>
        <fullName evidence="2">Uncharacterized protein</fullName>
    </submittedName>
</protein>